<dbReference type="SMART" id="SM00345">
    <property type="entry name" value="HTH_GNTR"/>
    <property type="match status" value="1"/>
</dbReference>
<proteinExistence type="predicted"/>
<dbReference type="InterPro" id="IPR028978">
    <property type="entry name" value="Chorismate_lyase_/UTRA_dom_sf"/>
</dbReference>
<dbReference type="PANTHER" id="PTHR44846:SF1">
    <property type="entry name" value="MANNOSYL-D-GLYCERATE TRANSPORT_METABOLISM SYSTEM REPRESSOR MNGR-RELATED"/>
    <property type="match status" value="1"/>
</dbReference>
<dbReference type="Gene3D" id="1.10.10.10">
    <property type="entry name" value="Winged helix-like DNA-binding domain superfamily/Winged helix DNA-binding domain"/>
    <property type="match status" value="1"/>
</dbReference>
<evidence type="ECO:0000259" key="5">
    <source>
        <dbReference type="PROSITE" id="PS50949"/>
    </source>
</evidence>
<reference evidence="6" key="1">
    <citation type="submission" date="2017-05" db="EMBL/GenBank/DDBJ databases">
        <authorList>
            <person name="Imhoff J.F."/>
            <person name="Rahn T."/>
            <person name="Kuenzel S."/>
            <person name="Neulinger S.C."/>
        </authorList>
    </citation>
    <scope>NUCLEOTIDE SEQUENCE</scope>
    <source>
        <strain evidence="6">LMG 28126</strain>
    </source>
</reference>
<feature type="domain" description="HTH gntR-type" evidence="5">
    <location>
        <begin position="21"/>
        <end position="89"/>
    </location>
</feature>
<dbReference type="GO" id="GO:0003700">
    <property type="term" value="F:DNA-binding transcription factor activity"/>
    <property type="evidence" value="ECO:0007669"/>
    <property type="project" value="InterPro"/>
</dbReference>
<dbReference type="InterPro" id="IPR036388">
    <property type="entry name" value="WH-like_DNA-bd_sf"/>
</dbReference>
<dbReference type="CDD" id="cd07377">
    <property type="entry name" value="WHTH_GntR"/>
    <property type="match status" value="1"/>
</dbReference>
<accession>A0A934TLA6</accession>
<evidence type="ECO:0000256" key="1">
    <source>
        <dbReference type="ARBA" id="ARBA00023015"/>
    </source>
</evidence>
<dbReference type="InterPro" id="IPR050679">
    <property type="entry name" value="Bact_HTH_transcr_reg"/>
</dbReference>
<evidence type="ECO:0000313" key="6">
    <source>
        <dbReference type="EMBL" id="MBK5927698.1"/>
    </source>
</evidence>
<dbReference type="Pfam" id="PF00392">
    <property type="entry name" value="GntR"/>
    <property type="match status" value="1"/>
</dbReference>
<keyword evidence="7" id="KW-1185">Reference proteome</keyword>
<name>A0A934TLA6_9RHOB</name>
<dbReference type="Gene3D" id="3.40.1410.10">
    <property type="entry name" value="Chorismate lyase-like"/>
    <property type="match status" value="1"/>
</dbReference>
<dbReference type="InterPro" id="IPR011663">
    <property type="entry name" value="UTRA"/>
</dbReference>
<dbReference type="SUPFAM" id="SSF64288">
    <property type="entry name" value="Chorismate lyase-like"/>
    <property type="match status" value="1"/>
</dbReference>
<dbReference type="InterPro" id="IPR000524">
    <property type="entry name" value="Tscrpt_reg_HTH_GntR"/>
</dbReference>
<keyword evidence="3" id="KW-0804">Transcription</keyword>
<comment type="caution">
    <text evidence="6">The sequence shown here is derived from an EMBL/GenBank/DDBJ whole genome shotgun (WGS) entry which is preliminary data.</text>
</comment>
<dbReference type="SMART" id="SM00866">
    <property type="entry name" value="UTRA"/>
    <property type="match status" value="1"/>
</dbReference>
<organism evidence="6 7">
    <name type="scientific">Rhodobaculum claviforme</name>
    <dbReference type="NCBI Taxonomy" id="1549854"/>
    <lineage>
        <taxon>Bacteria</taxon>
        <taxon>Pseudomonadati</taxon>
        <taxon>Pseudomonadota</taxon>
        <taxon>Alphaproteobacteria</taxon>
        <taxon>Rhodobacterales</taxon>
        <taxon>Paracoccaceae</taxon>
        <taxon>Rhodobaculum</taxon>
    </lineage>
</organism>
<dbReference type="SUPFAM" id="SSF46785">
    <property type="entry name" value="Winged helix' DNA-binding domain"/>
    <property type="match status" value="1"/>
</dbReference>
<gene>
    <name evidence="6" type="ORF">CCR87_10220</name>
</gene>
<dbReference type="InterPro" id="IPR036390">
    <property type="entry name" value="WH_DNA-bd_sf"/>
</dbReference>
<dbReference type="Proteomes" id="UP000706333">
    <property type="component" value="Unassembled WGS sequence"/>
</dbReference>
<sequence length="260" mass="28984">MRRDDDQNADGTSSEQTPSSKPLHIQVREALETRITTGVHPVGALLPTEIDLAREFETSRFTIREAMRHLQSHGYVERRQGVGTRVISAHAKARYALTAASLDEIFRIGHAARLDIRAEETVVLDSDMAEVVGGIEGETWLCIRGLRRSPDGSFPLVGVDAYLPERLGPLVPYLLSHPGPWFTLLEEKGAGMIETTVQEISARPLASPMADWLSRPPGHCAMRMLRRYATEEGVILTAVNWHPHEEMVFSMELQRTDLLG</sequence>
<dbReference type="AlphaFoldDB" id="A0A934TLA6"/>
<evidence type="ECO:0000313" key="7">
    <source>
        <dbReference type="Proteomes" id="UP000706333"/>
    </source>
</evidence>
<evidence type="ECO:0000256" key="3">
    <source>
        <dbReference type="ARBA" id="ARBA00023163"/>
    </source>
</evidence>
<dbReference type="PANTHER" id="PTHR44846">
    <property type="entry name" value="MANNOSYL-D-GLYCERATE TRANSPORT/METABOLISM SYSTEM REPRESSOR MNGR-RELATED"/>
    <property type="match status" value="1"/>
</dbReference>
<dbReference type="GO" id="GO:0045892">
    <property type="term" value="P:negative regulation of DNA-templated transcription"/>
    <property type="evidence" value="ECO:0007669"/>
    <property type="project" value="TreeGrafter"/>
</dbReference>
<dbReference type="EMBL" id="NHSD01000269">
    <property type="protein sequence ID" value="MBK5927698.1"/>
    <property type="molecule type" value="Genomic_DNA"/>
</dbReference>
<protein>
    <recommendedName>
        <fullName evidence="5">HTH gntR-type domain-containing protein</fullName>
    </recommendedName>
</protein>
<feature type="compositionally biased region" description="Polar residues" evidence="4">
    <location>
        <begin position="9"/>
        <end position="20"/>
    </location>
</feature>
<keyword evidence="2" id="KW-0238">DNA-binding</keyword>
<reference evidence="6" key="2">
    <citation type="journal article" date="2020" name="Microorganisms">
        <title>Osmotic Adaptation and Compatible Solute Biosynthesis of Phototrophic Bacteria as Revealed from Genome Analyses.</title>
        <authorList>
            <person name="Imhoff J.F."/>
            <person name="Rahn T."/>
            <person name="Kunzel S."/>
            <person name="Keller A."/>
            <person name="Neulinger S.C."/>
        </authorList>
    </citation>
    <scope>NUCLEOTIDE SEQUENCE</scope>
    <source>
        <strain evidence="6">LMG 28126</strain>
    </source>
</reference>
<dbReference type="PROSITE" id="PS50949">
    <property type="entry name" value="HTH_GNTR"/>
    <property type="match status" value="1"/>
</dbReference>
<feature type="region of interest" description="Disordered" evidence="4">
    <location>
        <begin position="1"/>
        <end position="23"/>
    </location>
</feature>
<dbReference type="PRINTS" id="PR00035">
    <property type="entry name" value="HTHGNTR"/>
</dbReference>
<dbReference type="GO" id="GO:0003677">
    <property type="term" value="F:DNA binding"/>
    <property type="evidence" value="ECO:0007669"/>
    <property type="project" value="UniProtKB-KW"/>
</dbReference>
<evidence type="ECO:0000256" key="4">
    <source>
        <dbReference type="SAM" id="MobiDB-lite"/>
    </source>
</evidence>
<evidence type="ECO:0000256" key="2">
    <source>
        <dbReference type="ARBA" id="ARBA00023125"/>
    </source>
</evidence>
<keyword evidence="1" id="KW-0805">Transcription regulation</keyword>
<dbReference type="RefSeq" id="WP_201157454.1">
    <property type="nucleotide sequence ID" value="NZ_NHSD01000269.1"/>
</dbReference>